<evidence type="ECO:0000259" key="3">
    <source>
        <dbReference type="Pfam" id="PF16220"/>
    </source>
</evidence>
<name>A0ABW8YL49_9SPHN</name>
<dbReference type="PANTHER" id="PTHR30273:SF2">
    <property type="entry name" value="PROTEIN FECR"/>
    <property type="match status" value="1"/>
</dbReference>
<accession>A0ABW8YL49</accession>
<dbReference type="Pfam" id="PF16220">
    <property type="entry name" value="DUF4880"/>
    <property type="match status" value="1"/>
</dbReference>
<organism evidence="4 5">
    <name type="scientific">Sphingomonas plantiphila</name>
    <dbReference type="NCBI Taxonomy" id="3163295"/>
    <lineage>
        <taxon>Bacteria</taxon>
        <taxon>Pseudomonadati</taxon>
        <taxon>Pseudomonadota</taxon>
        <taxon>Alphaproteobacteria</taxon>
        <taxon>Sphingomonadales</taxon>
        <taxon>Sphingomonadaceae</taxon>
        <taxon>Sphingomonas</taxon>
    </lineage>
</organism>
<evidence type="ECO:0000313" key="4">
    <source>
        <dbReference type="EMBL" id="MFL9840627.1"/>
    </source>
</evidence>
<protein>
    <submittedName>
        <fullName evidence="4">FecR domain-containing protein</fullName>
    </submittedName>
</protein>
<gene>
    <name evidence="4" type="ORF">ABS767_06630</name>
</gene>
<dbReference type="PANTHER" id="PTHR30273">
    <property type="entry name" value="PERIPLASMIC SIGNAL SENSOR AND SIGMA FACTOR ACTIVATOR FECR-RELATED"/>
    <property type="match status" value="1"/>
</dbReference>
<feature type="transmembrane region" description="Helical" evidence="1">
    <location>
        <begin position="92"/>
        <end position="112"/>
    </location>
</feature>
<evidence type="ECO:0000256" key="1">
    <source>
        <dbReference type="SAM" id="Phobius"/>
    </source>
</evidence>
<dbReference type="InterPro" id="IPR006860">
    <property type="entry name" value="FecR"/>
</dbReference>
<feature type="domain" description="FecR protein" evidence="2">
    <location>
        <begin position="140"/>
        <end position="232"/>
    </location>
</feature>
<comment type="caution">
    <text evidence="4">The sequence shown here is derived from an EMBL/GenBank/DDBJ whole genome shotgun (WGS) entry which is preliminary data.</text>
</comment>
<dbReference type="InterPro" id="IPR012373">
    <property type="entry name" value="Ferrdict_sens_TM"/>
</dbReference>
<dbReference type="Proteomes" id="UP001629244">
    <property type="component" value="Unassembled WGS sequence"/>
</dbReference>
<proteinExistence type="predicted"/>
<keyword evidence="1" id="KW-0812">Transmembrane</keyword>
<dbReference type="PIRSF" id="PIRSF018266">
    <property type="entry name" value="FecR"/>
    <property type="match status" value="1"/>
</dbReference>
<keyword evidence="1" id="KW-0472">Membrane</keyword>
<dbReference type="Gene3D" id="2.60.120.1440">
    <property type="match status" value="1"/>
</dbReference>
<evidence type="ECO:0000259" key="2">
    <source>
        <dbReference type="Pfam" id="PF04773"/>
    </source>
</evidence>
<keyword evidence="1" id="KW-1133">Transmembrane helix</keyword>
<dbReference type="RefSeq" id="WP_408077562.1">
    <property type="nucleotide sequence ID" value="NZ_JBELQC010000001.1"/>
</dbReference>
<dbReference type="InterPro" id="IPR032623">
    <property type="entry name" value="FecR_N"/>
</dbReference>
<evidence type="ECO:0000313" key="5">
    <source>
        <dbReference type="Proteomes" id="UP001629244"/>
    </source>
</evidence>
<keyword evidence="5" id="KW-1185">Reference proteome</keyword>
<dbReference type="EMBL" id="JBELQC010000001">
    <property type="protein sequence ID" value="MFL9840627.1"/>
    <property type="molecule type" value="Genomic_DNA"/>
</dbReference>
<dbReference type="Pfam" id="PF04773">
    <property type="entry name" value="FecR"/>
    <property type="match status" value="1"/>
</dbReference>
<sequence length="357" mass="38042">MSPYPTSPLRAPWQPDAVHQSAAAWALRQEQGDLTEGEQQRFAQWLAEDDAHADAYADAVWALNATARHAGDPALLELRRSALGARASRKRLWSWTGAAVAAAAALVTAMIWTTGPERTLVPTVQPPSLAGAAGEPATQRYRTGVGERAAIDLPDGSVATLDTDSQIRVDYSQGERAVHLIKGQALFEVAHGQPRPFRVYARGQEITAVGTIFNVRLEGERVRIAMVQGVVKVRAAPRAGATAGAPRREITLTAGDGAIAAPAAPLEVRPVEPRDVTAWRGGQIVFNDVPLAEAVAEINRYTVRPIALADAAVGRYRVSGVFKANDPEAFARAATEVLPVRITQAGEGPLTLRAQGD</sequence>
<reference evidence="4 5" key="1">
    <citation type="submission" date="2024-06" db="EMBL/GenBank/DDBJ databases">
        <authorList>
            <person name="Kaempfer P."/>
            <person name="Viver T."/>
        </authorList>
    </citation>
    <scope>NUCLEOTIDE SEQUENCE [LARGE SCALE GENOMIC DNA]</scope>
    <source>
        <strain evidence="4 5">ST-64</strain>
    </source>
</reference>
<feature type="domain" description="FecR N-terminal" evidence="3">
    <location>
        <begin position="20"/>
        <end position="59"/>
    </location>
</feature>